<protein>
    <submittedName>
        <fullName evidence="2">Phage holin family protein</fullName>
    </submittedName>
</protein>
<name>A0ABS7S386_9MICO</name>
<evidence type="ECO:0000313" key="2">
    <source>
        <dbReference type="EMBL" id="MBZ2194811.1"/>
    </source>
</evidence>
<keyword evidence="1" id="KW-0812">Transmembrane</keyword>
<keyword evidence="1" id="KW-1133">Transmembrane helix</keyword>
<dbReference type="RefSeq" id="WP_223402090.1">
    <property type="nucleotide sequence ID" value="NZ_JAGSHT010000002.1"/>
</dbReference>
<evidence type="ECO:0000313" key="3">
    <source>
        <dbReference type="Proteomes" id="UP000826651"/>
    </source>
</evidence>
<dbReference type="Proteomes" id="UP000826651">
    <property type="component" value="Unassembled WGS sequence"/>
</dbReference>
<dbReference type="EMBL" id="JAGSHT010000002">
    <property type="protein sequence ID" value="MBZ2194811.1"/>
    <property type="molecule type" value="Genomic_DNA"/>
</dbReference>
<evidence type="ECO:0000256" key="1">
    <source>
        <dbReference type="SAM" id="Phobius"/>
    </source>
</evidence>
<reference evidence="2 3" key="1">
    <citation type="submission" date="2021-04" db="EMBL/GenBank/DDBJ databases">
        <title>Ruania sp. nov., isolated from sandy soil of mangrove forest.</title>
        <authorList>
            <person name="Ge X."/>
            <person name="Huang R."/>
            <person name="Liu W."/>
        </authorList>
    </citation>
    <scope>NUCLEOTIDE SEQUENCE [LARGE SCALE GENOMIC DNA]</scope>
    <source>
        <strain evidence="2 3">N2-46</strain>
    </source>
</reference>
<dbReference type="InterPro" id="IPR009937">
    <property type="entry name" value="Phage_holin_3_6"/>
</dbReference>
<dbReference type="Pfam" id="PF07332">
    <property type="entry name" value="Phage_holin_3_6"/>
    <property type="match status" value="1"/>
</dbReference>
<comment type="caution">
    <text evidence="2">The sequence shown here is derived from an EMBL/GenBank/DDBJ whole genome shotgun (WGS) entry which is preliminary data.</text>
</comment>
<keyword evidence="3" id="KW-1185">Reference proteome</keyword>
<accession>A0ABS7S386</accession>
<sequence length="141" mass="14843">MTAPNEPSARDERSIGDLFGDVSRDLSTLIRQEVELAKAEVQDSARRAGKGAGMLGGAAWSANFLLLFLSLAVWWALGAMIGEGDDLPALGWSALIVAAFWAIVALILALAGKKSLESVEGIPQTADTVKKIPDALKGHES</sequence>
<organism evidence="2 3">
    <name type="scientific">Occultella gossypii</name>
    <dbReference type="NCBI Taxonomy" id="2800820"/>
    <lineage>
        <taxon>Bacteria</taxon>
        <taxon>Bacillati</taxon>
        <taxon>Actinomycetota</taxon>
        <taxon>Actinomycetes</taxon>
        <taxon>Micrococcales</taxon>
        <taxon>Ruaniaceae</taxon>
        <taxon>Occultella</taxon>
    </lineage>
</organism>
<gene>
    <name evidence="2" type="ORF">KCQ71_01500</name>
</gene>
<feature type="transmembrane region" description="Helical" evidence="1">
    <location>
        <begin position="89"/>
        <end position="111"/>
    </location>
</feature>
<keyword evidence="1" id="KW-0472">Membrane</keyword>
<feature type="transmembrane region" description="Helical" evidence="1">
    <location>
        <begin position="54"/>
        <end position="77"/>
    </location>
</feature>
<proteinExistence type="predicted"/>